<accession>A0A392UTC1</accession>
<keyword evidence="2" id="KW-1185">Reference proteome</keyword>
<reference evidence="1 2" key="1">
    <citation type="journal article" date="2018" name="Front. Plant Sci.">
        <title>Red Clover (Trifolium pratense) and Zigzag Clover (T. medium) - A Picture of Genomic Similarities and Differences.</title>
        <authorList>
            <person name="Dluhosova J."/>
            <person name="Istvanek J."/>
            <person name="Nedelnik J."/>
            <person name="Repkova J."/>
        </authorList>
    </citation>
    <scope>NUCLEOTIDE SEQUENCE [LARGE SCALE GENOMIC DNA]</scope>
    <source>
        <strain evidence="2">cv. 10/8</strain>
        <tissue evidence="1">Leaf</tissue>
    </source>
</reference>
<feature type="non-terminal residue" evidence="1">
    <location>
        <position position="23"/>
    </location>
</feature>
<dbReference type="AlphaFoldDB" id="A0A392UTC1"/>
<sequence length="23" mass="2353">MNFILSGEQPLWSSDTGAAVAGT</sequence>
<comment type="caution">
    <text evidence="1">The sequence shown here is derived from an EMBL/GenBank/DDBJ whole genome shotgun (WGS) entry which is preliminary data.</text>
</comment>
<dbReference type="Proteomes" id="UP000265520">
    <property type="component" value="Unassembled WGS sequence"/>
</dbReference>
<evidence type="ECO:0000313" key="2">
    <source>
        <dbReference type="Proteomes" id="UP000265520"/>
    </source>
</evidence>
<organism evidence="1 2">
    <name type="scientific">Trifolium medium</name>
    <dbReference type="NCBI Taxonomy" id="97028"/>
    <lineage>
        <taxon>Eukaryota</taxon>
        <taxon>Viridiplantae</taxon>
        <taxon>Streptophyta</taxon>
        <taxon>Embryophyta</taxon>
        <taxon>Tracheophyta</taxon>
        <taxon>Spermatophyta</taxon>
        <taxon>Magnoliopsida</taxon>
        <taxon>eudicotyledons</taxon>
        <taxon>Gunneridae</taxon>
        <taxon>Pentapetalae</taxon>
        <taxon>rosids</taxon>
        <taxon>fabids</taxon>
        <taxon>Fabales</taxon>
        <taxon>Fabaceae</taxon>
        <taxon>Papilionoideae</taxon>
        <taxon>50 kb inversion clade</taxon>
        <taxon>NPAAA clade</taxon>
        <taxon>Hologalegina</taxon>
        <taxon>IRL clade</taxon>
        <taxon>Trifolieae</taxon>
        <taxon>Trifolium</taxon>
    </lineage>
</organism>
<evidence type="ECO:0000313" key="1">
    <source>
        <dbReference type="EMBL" id="MCI75756.1"/>
    </source>
</evidence>
<proteinExistence type="predicted"/>
<protein>
    <submittedName>
        <fullName evidence="1">Uncharacterized protein</fullName>
    </submittedName>
</protein>
<name>A0A392UTC1_9FABA</name>
<dbReference type="EMBL" id="LXQA010890460">
    <property type="protein sequence ID" value="MCI75756.1"/>
    <property type="molecule type" value="Genomic_DNA"/>
</dbReference>